<organism evidence="5">
    <name type="scientific">marine metagenome</name>
    <dbReference type="NCBI Taxonomy" id="408172"/>
    <lineage>
        <taxon>unclassified sequences</taxon>
        <taxon>metagenomes</taxon>
        <taxon>ecological metagenomes</taxon>
    </lineage>
</organism>
<sequence>MPNRCTVGRVTVVLITGGDDPLVAEAVRNAVNAALGGEDRSLAVEVLTEEDYRVDHDFEIACLIDAAQTAPFLTTRRVVVGRHIGRFGRTEAVGPLVAYLEAPLSTTSLVLVWERGVEPSQQRLGPVPKALTEAVVAIGGDVLDCDLGRGREADRWLARRFDEAEIDLDVQARNLIVERVGEDRSRVVGLLASLSDMFAPGAALGVGDIAPYLGAAGGVAPWELIDAIDAGDVPMAIDRLHRNLGAGGRHPLGVLAVLHSHYERLLRLDGSGIRDERSAAETLGVSSFPAKKALRA</sequence>
<feature type="non-terminal residue" evidence="5">
    <location>
        <position position="296"/>
    </location>
</feature>
<gene>
    <name evidence="5" type="ORF">METZ01_LOCUS288461</name>
</gene>
<evidence type="ECO:0000256" key="1">
    <source>
        <dbReference type="ARBA" id="ARBA00022679"/>
    </source>
</evidence>
<keyword evidence="3" id="KW-0235">DNA replication</keyword>
<evidence type="ECO:0000256" key="4">
    <source>
        <dbReference type="ARBA" id="ARBA00022932"/>
    </source>
</evidence>
<keyword evidence="4" id="KW-0239">DNA-directed DNA polymerase</keyword>
<evidence type="ECO:0000256" key="3">
    <source>
        <dbReference type="ARBA" id="ARBA00022705"/>
    </source>
</evidence>
<dbReference type="GO" id="GO:0009360">
    <property type="term" value="C:DNA polymerase III complex"/>
    <property type="evidence" value="ECO:0007669"/>
    <property type="project" value="TreeGrafter"/>
</dbReference>
<dbReference type="EMBL" id="UINC01086807">
    <property type="protein sequence ID" value="SVC35607.1"/>
    <property type="molecule type" value="Genomic_DNA"/>
</dbReference>
<evidence type="ECO:0008006" key="6">
    <source>
        <dbReference type="Google" id="ProtNLM"/>
    </source>
</evidence>
<dbReference type="PANTHER" id="PTHR34388">
    <property type="entry name" value="DNA POLYMERASE III SUBUNIT DELTA"/>
    <property type="match status" value="1"/>
</dbReference>
<dbReference type="GO" id="GO:0003887">
    <property type="term" value="F:DNA-directed DNA polymerase activity"/>
    <property type="evidence" value="ECO:0007669"/>
    <property type="project" value="UniProtKB-KW"/>
</dbReference>
<dbReference type="AlphaFoldDB" id="A0A382LK60"/>
<dbReference type="GO" id="GO:0006261">
    <property type="term" value="P:DNA-templated DNA replication"/>
    <property type="evidence" value="ECO:0007669"/>
    <property type="project" value="TreeGrafter"/>
</dbReference>
<dbReference type="Gene3D" id="3.40.50.300">
    <property type="entry name" value="P-loop containing nucleotide triphosphate hydrolases"/>
    <property type="match status" value="1"/>
</dbReference>
<protein>
    <recommendedName>
        <fullName evidence="6">DNA polymerase III delta N-terminal domain-containing protein</fullName>
    </recommendedName>
</protein>
<proteinExistence type="predicted"/>
<keyword evidence="2" id="KW-0548">Nucleotidyltransferase</keyword>
<name>A0A382LK60_9ZZZZ</name>
<accession>A0A382LK60</accession>
<dbReference type="GO" id="GO:0003677">
    <property type="term" value="F:DNA binding"/>
    <property type="evidence" value="ECO:0007669"/>
    <property type="project" value="InterPro"/>
</dbReference>
<reference evidence="5" key="1">
    <citation type="submission" date="2018-05" db="EMBL/GenBank/DDBJ databases">
        <authorList>
            <person name="Lanie J.A."/>
            <person name="Ng W.-L."/>
            <person name="Kazmierczak K.M."/>
            <person name="Andrzejewski T.M."/>
            <person name="Davidsen T.M."/>
            <person name="Wayne K.J."/>
            <person name="Tettelin H."/>
            <person name="Glass J.I."/>
            <person name="Rusch D."/>
            <person name="Podicherti R."/>
            <person name="Tsui H.-C.T."/>
            <person name="Winkler M.E."/>
        </authorList>
    </citation>
    <scope>NUCLEOTIDE SEQUENCE</scope>
</reference>
<dbReference type="Gene3D" id="1.20.272.10">
    <property type="match status" value="1"/>
</dbReference>
<dbReference type="NCBIfam" id="TIGR01128">
    <property type="entry name" value="holA"/>
    <property type="match status" value="1"/>
</dbReference>
<dbReference type="InterPro" id="IPR027417">
    <property type="entry name" value="P-loop_NTPase"/>
</dbReference>
<dbReference type="PANTHER" id="PTHR34388:SF1">
    <property type="entry name" value="DNA POLYMERASE III SUBUNIT DELTA"/>
    <property type="match status" value="1"/>
</dbReference>
<evidence type="ECO:0000313" key="5">
    <source>
        <dbReference type="EMBL" id="SVC35607.1"/>
    </source>
</evidence>
<dbReference type="InterPro" id="IPR005790">
    <property type="entry name" value="DNA_polIII_delta"/>
</dbReference>
<dbReference type="SUPFAM" id="SSF52540">
    <property type="entry name" value="P-loop containing nucleoside triphosphate hydrolases"/>
    <property type="match status" value="1"/>
</dbReference>
<keyword evidence="1" id="KW-0808">Transferase</keyword>
<evidence type="ECO:0000256" key="2">
    <source>
        <dbReference type="ARBA" id="ARBA00022695"/>
    </source>
</evidence>